<keyword evidence="2" id="KW-1185">Reference proteome</keyword>
<reference evidence="3" key="3">
    <citation type="submission" date="2025-08" db="UniProtKB">
        <authorList>
            <consortium name="RefSeq"/>
        </authorList>
    </citation>
    <scope>IDENTIFICATION</scope>
    <source>
        <tissue evidence="3">Whole organism</tissue>
    </source>
</reference>
<reference evidence="2" key="2">
    <citation type="journal article" date="2016" name="G3 (Bethesda)">
        <title>Genome Evolution in Three Species of Cactophilic Drosophila.</title>
        <authorList>
            <person name="Sanchez-Flores A."/>
            <person name="Penazola F."/>
            <person name="Carpinteyro-Ponce J."/>
            <person name="Nazario-Yepiz N."/>
            <person name="Abreu-Goodger C."/>
            <person name="Machado C.A."/>
            <person name="Markow T.A."/>
        </authorList>
    </citation>
    <scope>NUCLEOTIDE SEQUENCE [LARGE SCALE GENOMIC DNA]</scope>
</reference>
<protein>
    <submittedName>
        <fullName evidence="3">Uncharacterized protein LOC108618398 isoform X1</fullName>
    </submittedName>
</protein>
<keyword evidence="1" id="KW-1133">Transmembrane helix</keyword>
<keyword evidence="1" id="KW-0472">Membrane</keyword>
<keyword evidence="1" id="KW-0812">Transmembrane</keyword>
<evidence type="ECO:0000313" key="2">
    <source>
        <dbReference type="Proteomes" id="UP000694904"/>
    </source>
</evidence>
<evidence type="ECO:0000256" key="1">
    <source>
        <dbReference type="SAM" id="Phobius"/>
    </source>
</evidence>
<organism evidence="2 3">
    <name type="scientific">Drosophila arizonae</name>
    <name type="common">Fruit fly</name>
    <dbReference type="NCBI Taxonomy" id="7263"/>
    <lineage>
        <taxon>Eukaryota</taxon>
        <taxon>Metazoa</taxon>
        <taxon>Ecdysozoa</taxon>
        <taxon>Arthropoda</taxon>
        <taxon>Hexapoda</taxon>
        <taxon>Insecta</taxon>
        <taxon>Pterygota</taxon>
        <taxon>Neoptera</taxon>
        <taxon>Endopterygota</taxon>
        <taxon>Diptera</taxon>
        <taxon>Brachycera</taxon>
        <taxon>Muscomorpha</taxon>
        <taxon>Ephydroidea</taxon>
        <taxon>Drosophilidae</taxon>
        <taxon>Drosophila</taxon>
    </lineage>
</organism>
<dbReference type="Proteomes" id="UP000694904">
    <property type="component" value="Chromosome X"/>
</dbReference>
<evidence type="ECO:0000313" key="3">
    <source>
        <dbReference type="RefSeq" id="XP_017869883.1"/>
    </source>
</evidence>
<proteinExistence type="predicted"/>
<reference evidence="2" key="1">
    <citation type="journal article" date="1997" name="Nucleic Acids Res.">
        <title>tRNAscan-SE: a program for improved detection of transfer RNA genes in genomic sequence.</title>
        <authorList>
            <person name="Lowe T.M."/>
            <person name="Eddy S.R."/>
        </authorList>
    </citation>
    <scope>NUCLEOTIDE SEQUENCE [LARGE SCALE GENOMIC DNA]</scope>
</reference>
<sequence>MELNYGPIILTALIAVCDHYWGITLTEPDMHEPDITSVMFICSVIMILMHPSMVVPFGCRAGIFLYVGLCLVIHYLVLAYPWTCFNRLLVKLLPEAVILPFSCRMLVSTAMMIIAISHWRRRSNDAINDAINEVYMEILGNGGFFPYMDMFPLNSGMHFCKIARFFINNCNRDDIGVHVLATESNDQFICCDMNNTIMPIPVEPPPLPNIDQLRDEISRCLRQSPQLD</sequence>
<name>A0ABM1PRP7_DROAR</name>
<dbReference type="RefSeq" id="XP_017869883.1">
    <property type="nucleotide sequence ID" value="XM_018014394.1"/>
</dbReference>
<dbReference type="GeneID" id="108618398"/>
<feature type="transmembrane region" description="Helical" evidence="1">
    <location>
        <begin position="97"/>
        <end position="116"/>
    </location>
</feature>
<gene>
    <name evidence="3" type="primary">LOC108618398</name>
</gene>
<feature type="transmembrane region" description="Helical" evidence="1">
    <location>
        <begin position="5"/>
        <end position="23"/>
    </location>
</feature>
<feature type="transmembrane region" description="Helical" evidence="1">
    <location>
        <begin position="35"/>
        <end position="56"/>
    </location>
</feature>
<feature type="transmembrane region" description="Helical" evidence="1">
    <location>
        <begin position="63"/>
        <end position="82"/>
    </location>
</feature>
<accession>A0ABM1PRP7</accession>